<keyword evidence="1" id="KW-0472">Membrane</keyword>
<keyword evidence="1" id="KW-0812">Transmembrane</keyword>
<feature type="non-terminal residue" evidence="2">
    <location>
        <position position="114"/>
    </location>
</feature>
<evidence type="ECO:0000313" key="2">
    <source>
        <dbReference type="EMBL" id="KAJ9589618.1"/>
    </source>
</evidence>
<dbReference type="EMBL" id="JASPKZ010004927">
    <property type="protein sequence ID" value="KAJ9589618.1"/>
    <property type="molecule type" value="Genomic_DNA"/>
</dbReference>
<reference evidence="2" key="1">
    <citation type="journal article" date="2023" name="IScience">
        <title>Live-bearing cockroach genome reveals convergent evolutionary mechanisms linked to viviparity in insects and beyond.</title>
        <authorList>
            <person name="Fouks B."/>
            <person name="Harrison M.C."/>
            <person name="Mikhailova A.A."/>
            <person name="Marchal E."/>
            <person name="English S."/>
            <person name="Carruthers M."/>
            <person name="Jennings E.C."/>
            <person name="Chiamaka E.L."/>
            <person name="Frigard R.A."/>
            <person name="Pippel M."/>
            <person name="Attardo G.M."/>
            <person name="Benoit J.B."/>
            <person name="Bornberg-Bauer E."/>
            <person name="Tobe S.S."/>
        </authorList>
    </citation>
    <scope>NUCLEOTIDE SEQUENCE</scope>
    <source>
        <strain evidence="2">Stay&amp;Tobe</strain>
    </source>
</reference>
<feature type="non-terminal residue" evidence="2">
    <location>
        <position position="1"/>
    </location>
</feature>
<organism evidence="2 3">
    <name type="scientific">Diploptera punctata</name>
    <name type="common">Pacific beetle cockroach</name>
    <dbReference type="NCBI Taxonomy" id="6984"/>
    <lineage>
        <taxon>Eukaryota</taxon>
        <taxon>Metazoa</taxon>
        <taxon>Ecdysozoa</taxon>
        <taxon>Arthropoda</taxon>
        <taxon>Hexapoda</taxon>
        <taxon>Insecta</taxon>
        <taxon>Pterygota</taxon>
        <taxon>Neoptera</taxon>
        <taxon>Polyneoptera</taxon>
        <taxon>Dictyoptera</taxon>
        <taxon>Blattodea</taxon>
        <taxon>Blaberoidea</taxon>
        <taxon>Blaberidae</taxon>
        <taxon>Diplopterinae</taxon>
        <taxon>Diploptera</taxon>
    </lineage>
</organism>
<protein>
    <submittedName>
        <fullName evidence="2">Uncharacterized protein</fullName>
    </submittedName>
</protein>
<feature type="transmembrane region" description="Helical" evidence="1">
    <location>
        <begin position="48"/>
        <end position="70"/>
    </location>
</feature>
<keyword evidence="3" id="KW-1185">Reference proteome</keyword>
<reference evidence="2" key="2">
    <citation type="submission" date="2023-05" db="EMBL/GenBank/DDBJ databases">
        <authorList>
            <person name="Fouks B."/>
        </authorList>
    </citation>
    <scope>NUCLEOTIDE SEQUENCE</scope>
    <source>
        <strain evidence="2">Stay&amp;Tobe</strain>
        <tissue evidence="2">Testes</tissue>
    </source>
</reference>
<gene>
    <name evidence="2" type="ORF">L9F63_017203</name>
</gene>
<keyword evidence="1" id="KW-1133">Transmembrane helix</keyword>
<comment type="caution">
    <text evidence="2">The sequence shown here is derived from an EMBL/GenBank/DDBJ whole genome shotgun (WGS) entry which is preliminary data.</text>
</comment>
<name>A0AAD8EGM3_DIPPU</name>
<evidence type="ECO:0000313" key="3">
    <source>
        <dbReference type="Proteomes" id="UP001233999"/>
    </source>
</evidence>
<dbReference type="AlphaFoldDB" id="A0AAD8EGM3"/>
<sequence>IHLRIREYVFKSKEICNQKSLICTTHLIFECICDLDSITSSFFITGYFKIHSCIFILAYSSIFSFLLVFIKLPKLAWSYKVLKEVEFCWGVSHRCTFQLFCKEDHDSMGCTSSM</sequence>
<dbReference type="Proteomes" id="UP001233999">
    <property type="component" value="Unassembled WGS sequence"/>
</dbReference>
<proteinExistence type="predicted"/>
<accession>A0AAD8EGM3</accession>
<evidence type="ECO:0000256" key="1">
    <source>
        <dbReference type="SAM" id="Phobius"/>
    </source>
</evidence>